<feature type="domain" description="HTH lacI-type" evidence="5">
    <location>
        <begin position="6"/>
        <end position="60"/>
    </location>
</feature>
<protein>
    <submittedName>
        <fullName evidence="7">Mal regulon transcriptional regulator MalI</fullName>
    </submittedName>
</protein>
<keyword evidence="4" id="KW-0804">Transcription</keyword>
<evidence type="ECO:0000256" key="2">
    <source>
        <dbReference type="ARBA" id="ARBA00023015"/>
    </source>
</evidence>
<dbReference type="SMART" id="SM00354">
    <property type="entry name" value="HTH_LACI"/>
    <property type="match status" value="1"/>
</dbReference>
<dbReference type="PROSITE" id="PS00356">
    <property type="entry name" value="HTH_LACI_1"/>
    <property type="match status" value="1"/>
</dbReference>
<dbReference type="RefSeq" id="WP_123802549.1">
    <property type="nucleotide sequence ID" value="NZ_RMVG01000019.1"/>
</dbReference>
<dbReference type="OrthoDB" id="9798934at2"/>
<dbReference type="InterPro" id="IPR028082">
    <property type="entry name" value="Peripla_BP_I"/>
</dbReference>
<dbReference type="InterPro" id="IPR000843">
    <property type="entry name" value="HTH_LacI"/>
</dbReference>
<dbReference type="NCBIfam" id="NF007449">
    <property type="entry name" value="PRK10014.1"/>
    <property type="match status" value="1"/>
</dbReference>
<dbReference type="PROSITE" id="PS50943">
    <property type="entry name" value="HTH_CROC1"/>
    <property type="match status" value="1"/>
</dbReference>
<dbReference type="Gene3D" id="3.40.50.2300">
    <property type="match status" value="2"/>
</dbReference>
<keyword evidence="2" id="KW-0805">Transcription regulation</keyword>
<evidence type="ECO:0000256" key="4">
    <source>
        <dbReference type="ARBA" id="ARBA00023163"/>
    </source>
</evidence>
<dbReference type="InterPro" id="IPR001761">
    <property type="entry name" value="Peripla_BP/Lac1_sug-bd_dom"/>
</dbReference>
<dbReference type="PANTHER" id="PTHR30146:SF148">
    <property type="entry name" value="HTH-TYPE TRANSCRIPTIONAL REPRESSOR PURR-RELATED"/>
    <property type="match status" value="1"/>
</dbReference>
<evidence type="ECO:0000256" key="3">
    <source>
        <dbReference type="ARBA" id="ARBA00023125"/>
    </source>
</evidence>
<dbReference type="PROSITE" id="PS50932">
    <property type="entry name" value="HTH_LACI_2"/>
    <property type="match status" value="1"/>
</dbReference>
<dbReference type="GO" id="GO:0003700">
    <property type="term" value="F:DNA-binding transcription factor activity"/>
    <property type="evidence" value="ECO:0007669"/>
    <property type="project" value="TreeGrafter"/>
</dbReference>
<organism evidence="7 8">
    <name type="scientific">Candidatus Pantoea deserta</name>
    <dbReference type="NCBI Taxonomy" id="1869313"/>
    <lineage>
        <taxon>Bacteria</taxon>
        <taxon>Pseudomonadati</taxon>
        <taxon>Pseudomonadota</taxon>
        <taxon>Gammaproteobacteria</taxon>
        <taxon>Enterobacterales</taxon>
        <taxon>Erwiniaceae</taxon>
        <taxon>Pantoea</taxon>
    </lineage>
</organism>
<dbReference type="GO" id="GO:0000976">
    <property type="term" value="F:transcription cis-regulatory region binding"/>
    <property type="evidence" value="ECO:0007669"/>
    <property type="project" value="TreeGrafter"/>
</dbReference>
<dbReference type="PANTHER" id="PTHR30146">
    <property type="entry name" value="LACI-RELATED TRANSCRIPTIONAL REPRESSOR"/>
    <property type="match status" value="1"/>
</dbReference>
<dbReference type="SUPFAM" id="SSF47413">
    <property type="entry name" value="lambda repressor-like DNA-binding domains"/>
    <property type="match status" value="1"/>
</dbReference>
<evidence type="ECO:0000256" key="1">
    <source>
        <dbReference type="ARBA" id="ARBA00022491"/>
    </source>
</evidence>
<dbReference type="Pfam" id="PF00356">
    <property type="entry name" value="LacI"/>
    <property type="match status" value="1"/>
</dbReference>
<accession>A0A3N4NIM1</accession>
<dbReference type="Proteomes" id="UP000281332">
    <property type="component" value="Unassembled WGS sequence"/>
</dbReference>
<dbReference type="Pfam" id="PF00532">
    <property type="entry name" value="Peripla_BP_1"/>
    <property type="match status" value="1"/>
</dbReference>
<evidence type="ECO:0000259" key="6">
    <source>
        <dbReference type="PROSITE" id="PS50943"/>
    </source>
</evidence>
<proteinExistence type="predicted"/>
<dbReference type="AlphaFoldDB" id="A0A3N4NIM1"/>
<keyword evidence="3" id="KW-0238">DNA-binding</keyword>
<dbReference type="SUPFAM" id="SSF53822">
    <property type="entry name" value="Periplasmic binding protein-like I"/>
    <property type="match status" value="1"/>
</dbReference>
<sequence>MTQQKITINDVADAAGVSVTTVSLVLSGKGRISSATADRVNQAIEQLGYVRNRSASALRGGNSGVIGLIVRDLSQRFYAEMTAGLSEALEAQGKMVFLTQSGQQGQHLMRCFDSLVTQGVDGIVLGGDAGSATALARRASELGLPLICASRASYLEGADSFRPDNALGARMATESLIRQGHQHIAWLGGSGASLTRAERIGGYCATLMQHGLPFKPEWIIESDGSQNAAASATMRLLQRYPRLTAIIASDATTALGSYFALLRSGRTLGKGAVDSDDAQQMALVGFSDELQMTLSDSPLTFICSPAREIGRAAAARMLLRLKTPKAPSQHIIMPPQLIASSGTP</sequence>
<reference evidence="7 8" key="1">
    <citation type="submission" date="2018-11" db="EMBL/GenBank/DDBJ databases">
        <title>Whole genome sequencing of Pantoea sp. RIT388.</title>
        <authorList>
            <person name="Gan H.M."/>
            <person name="Hudson A.O."/>
        </authorList>
    </citation>
    <scope>NUCLEOTIDE SEQUENCE [LARGE SCALE GENOMIC DNA]</scope>
    <source>
        <strain evidence="7 8">RIT388</strain>
    </source>
</reference>
<evidence type="ECO:0000313" key="7">
    <source>
        <dbReference type="EMBL" id="RPD96061.1"/>
    </source>
</evidence>
<dbReference type="CDD" id="cd01392">
    <property type="entry name" value="HTH_LacI"/>
    <property type="match status" value="1"/>
</dbReference>
<dbReference type="EMBL" id="RMVG01000019">
    <property type="protein sequence ID" value="RPD96061.1"/>
    <property type="molecule type" value="Genomic_DNA"/>
</dbReference>
<gene>
    <name evidence="7" type="primary">malI</name>
    <name evidence="7" type="ORF">BBB56_19405</name>
</gene>
<name>A0A3N4NIM1_9GAMM</name>
<dbReference type="InterPro" id="IPR001387">
    <property type="entry name" value="Cro/C1-type_HTH"/>
</dbReference>
<comment type="caution">
    <text evidence="7">The sequence shown here is derived from an EMBL/GenBank/DDBJ whole genome shotgun (WGS) entry which is preliminary data.</text>
</comment>
<evidence type="ECO:0000313" key="8">
    <source>
        <dbReference type="Proteomes" id="UP000281332"/>
    </source>
</evidence>
<evidence type="ECO:0000259" key="5">
    <source>
        <dbReference type="PROSITE" id="PS50932"/>
    </source>
</evidence>
<feature type="domain" description="HTH cro/C1-type" evidence="6">
    <location>
        <begin position="3"/>
        <end position="50"/>
    </location>
</feature>
<keyword evidence="8" id="KW-1185">Reference proteome</keyword>
<keyword evidence="1" id="KW-0678">Repressor</keyword>
<dbReference type="InterPro" id="IPR010982">
    <property type="entry name" value="Lambda_DNA-bd_dom_sf"/>
</dbReference>
<dbReference type="Gene3D" id="1.10.260.40">
    <property type="entry name" value="lambda repressor-like DNA-binding domains"/>
    <property type="match status" value="1"/>
</dbReference>